<accession>A0ABW4FVH5</accession>
<feature type="region of interest" description="Disordered" evidence="1">
    <location>
        <begin position="161"/>
        <end position="191"/>
    </location>
</feature>
<dbReference type="Pfam" id="PF05430">
    <property type="entry name" value="Methyltransf_30"/>
    <property type="match status" value="1"/>
</dbReference>
<dbReference type="EMBL" id="JBHUCP010000035">
    <property type="protein sequence ID" value="MFD1534473.1"/>
    <property type="molecule type" value="Genomic_DNA"/>
</dbReference>
<proteinExistence type="predicted"/>
<evidence type="ECO:0000313" key="4">
    <source>
        <dbReference type="Proteomes" id="UP001597145"/>
    </source>
</evidence>
<protein>
    <submittedName>
        <fullName evidence="3">Fused MFS/spermidine synthase</fullName>
    </submittedName>
</protein>
<feature type="non-terminal residue" evidence="3">
    <location>
        <position position="1"/>
    </location>
</feature>
<dbReference type="RefSeq" id="WP_379660046.1">
    <property type="nucleotide sequence ID" value="NZ_JBHUCP010000035.1"/>
</dbReference>
<gene>
    <name evidence="3" type="ORF">ACFSCY_34140</name>
</gene>
<organism evidence="3 4">
    <name type="scientific">Pseudonocardia aurantiaca</name>
    <dbReference type="NCBI Taxonomy" id="75290"/>
    <lineage>
        <taxon>Bacteria</taxon>
        <taxon>Bacillati</taxon>
        <taxon>Actinomycetota</taxon>
        <taxon>Actinomycetes</taxon>
        <taxon>Pseudonocardiales</taxon>
        <taxon>Pseudonocardiaceae</taxon>
        <taxon>Pseudonocardia</taxon>
    </lineage>
</organism>
<comment type="caution">
    <text evidence="3">The sequence shown here is derived from an EMBL/GenBank/DDBJ whole genome shotgun (WGS) entry which is preliminary data.</text>
</comment>
<dbReference type="InterPro" id="IPR029063">
    <property type="entry name" value="SAM-dependent_MTases_sf"/>
</dbReference>
<evidence type="ECO:0000256" key="1">
    <source>
        <dbReference type="SAM" id="MobiDB-lite"/>
    </source>
</evidence>
<feature type="compositionally biased region" description="Low complexity" evidence="1">
    <location>
        <begin position="181"/>
        <end position="191"/>
    </location>
</feature>
<dbReference type="NCBIfam" id="NF037959">
    <property type="entry name" value="MFS_SpdSyn"/>
    <property type="match status" value="1"/>
</dbReference>
<sequence>LVAAVDAGLVDLVASRLPADGLGIDVTIGDARAALTRIPPGTADLLVLDVFAGARTPAHLTSAEFLSAAAAVLAPGGVYAANVADGGELRFARTQVAAALARFADVAVVAAPAILHGRGFGNLVLLGSAQHLPVDELTRRAAADPFPARVLTGTDVRRLAGAATAPADRTARPSPEPPPGFFGRPPDQNEL</sequence>
<feature type="domain" description="MnmC-like methyltransferase" evidence="2">
    <location>
        <begin position="17"/>
        <end position="80"/>
    </location>
</feature>
<name>A0ABW4FVH5_9PSEU</name>
<dbReference type="Gene3D" id="3.40.50.150">
    <property type="entry name" value="Vaccinia Virus protein VP39"/>
    <property type="match status" value="1"/>
</dbReference>
<evidence type="ECO:0000313" key="3">
    <source>
        <dbReference type="EMBL" id="MFD1534473.1"/>
    </source>
</evidence>
<keyword evidence="4" id="KW-1185">Reference proteome</keyword>
<dbReference type="InterPro" id="IPR008471">
    <property type="entry name" value="MnmC-like_methylTransf"/>
</dbReference>
<dbReference type="Proteomes" id="UP001597145">
    <property type="component" value="Unassembled WGS sequence"/>
</dbReference>
<evidence type="ECO:0000259" key="2">
    <source>
        <dbReference type="Pfam" id="PF05430"/>
    </source>
</evidence>
<reference evidence="4" key="1">
    <citation type="journal article" date="2019" name="Int. J. Syst. Evol. Microbiol.">
        <title>The Global Catalogue of Microorganisms (GCM) 10K type strain sequencing project: providing services to taxonomists for standard genome sequencing and annotation.</title>
        <authorList>
            <consortium name="The Broad Institute Genomics Platform"/>
            <consortium name="The Broad Institute Genome Sequencing Center for Infectious Disease"/>
            <person name="Wu L."/>
            <person name="Ma J."/>
        </authorList>
    </citation>
    <scope>NUCLEOTIDE SEQUENCE [LARGE SCALE GENOMIC DNA]</scope>
    <source>
        <strain evidence="4">JCM 12165</strain>
    </source>
</reference>
<dbReference type="SUPFAM" id="SSF53335">
    <property type="entry name" value="S-adenosyl-L-methionine-dependent methyltransferases"/>
    <property type="match status" value="1"/>
</dbReference>